<evidence type="ECO:0000313" key="2">
    <source>
        <dbReference type="Proteomes" id="UP000298615"/>
    </source>
</evidence>
<dbReference type="Proteomes" id="UP000298615">
    <property type="component" value="Chromosome"/>
</dbReference>
<dbReference type="RefSeq" id="WP_136953380.1">
    <property type="nucleotide sequence ID" value="NZ_CP039712.1"/>
</dbReference>
<protein>
    <submittedName>
        <fullName evidence="1">Uncharacterized protein</fullName>
    </submittedName>
</protein>
<gene>
    <name evidence="1" type="ORF">FA707_06005</name>
</gene>
<organism evidence="1 2">
    <name type="scientific">Vagococcus zengguangii</name>
    <dbReference type="NCBI Taxonomy" id="2571750"/>
    <lineage>
        <taxon>Bacteria</taxon>
        <taxon>Bacillati</taxon>
        <taxon>Bacillota</taxon>
        <taxon>Bacilli</taxon>
        <taxon>Lactobacillales</taxon>
        <taxon>Enterococcaceae</taxon>
        <taxon>Vagococcus</taxon>
    </lineage>
</organism>
<reference evidence="1 2" key="1">
    <citation type="submission" date="2019-04" db="EMBL/GenBank/DDBJ databases">
        <title>Vagococcus sp. nov., isolated from faeces of yaks (Bos grunniens).</title>
        <authorList>
            <person name="Ge Y."/>
        </authorList>
    </citation>
    <scope>NUCLEOTIDE SEQUENCE [LARGE SCALE GENOMIC DNA]</scope>
    <source>
        <strain evidence="1 2">MN-17</strain>
    </source>
</reference>
<dbReference type="EMBL" id="CP039712">
    <property type="protein sequence ID" value="QCI86549.1"/>
    <property type="molecule type" value="Genomic_DNA"/>
</dbReference>
<dbReference type="AlphaFoldDB" id="A0A4D7CR63"/>
<proteinExistence type="predicted"/>
<keyword evidence="2" id="KW-1185">Reference proteome</keyword>
<evidence type="ECO:0000313" key="1">
    <source>
        <dbReference type="EMBL" id="QCI86549.1"/>
    </source>
</evidence>
<dbReference type="KEGG" id="vao:FA707_06005"/>
<sequence>MKRTKKQFIPYNEYQDRPFGLKWGTAFAMDELTTAIDKNNQFSQKNIKAEELMSPSEIDEALAFAYLKNKPIEIQLNQWDKFGRLTESIRGDFKGECYEDYFVLDNQCYRWEEVRSVKIIEEIKWSHVVRYDNEPNKLATIASQKTEEESRLELLKDEFYQAFFEDELEEH</sequence>
<dbReference type="OrthoDB" id="1644322at2"/>
<name>A0A4D7CR63_9ENTE</name>
<accession>A0A4D7CR63</accession>